<feature type="transmembrane region" description="Helical" evidence="1">
    <location>
        <begin position="81"/>
        <end position="108"/>
    </location>
</feature>
<reference evidence="3" key="1">
    <citation type="journal article" date="2016" name="Genome Announc.">
        <title>Revised genome sequence of the purple photosynthetic bacterium Blastochloris viridis.</title>
        <authorList>
            <person name="Liu L.N."/>
            <person name="Faulkner M."/>
            <person name="Liu X."/>
            <person name="Huang F."/>
            <person name="Darby A.C."/>
            <person name="Hall N."/>
        </authorList>
    </citation>
    <scope>NUCLEOTIDE SEQUENCE [LARGE SCALE GENOMIC DNA]</scope>
    <source>
        <strain evidence="3">ATCC 19567 / DSM 133 / F</strain>
    </source>
</reference>
<dbReference type="AlphaFoldDB" id="A0A0N7IU73"/>
<proteinExistence type="predicted"/>
<evidence type="ECO:0000313" key="2">
    <source>
        <dbReference type="EMBL" id="CUU41221.1"/>
    </source>
</evidence>
<dbReference type="STRING" id="1079.BVIR_764"/>
<keyword evidence="3" id="KW-1185">Reference proteome</keyword>
<gene>
    <name evidence="2" type="ORF">BVIRIDIS_02090</name>
</gene>
<evidence type="ECO:0000313" key="3">
    <source>
        <dbReference type="Proteomes" id="UP000065734"/>
    </source>
</evidence>
<evidence type="ECO:0000256" key="1">
    <source>
        <dbReference type="SAM" id="Phobius"/>
    </source>
</evidence>
<feature type="transmembrane region" description="Helical" evidence="1">
    <location>
        <begin position="55"/>
        <end position="74"/>
    </location>
</feature>
<organism evidence="2 3">
    <name type="scientific">Blastochloris viridis</name>
    <name type="common">Rhodopseudomonas viridis</name>
    <dbReference type="NCBI Taxonomy" id="1079"/>
    <lineage>
        <taxon>Bacteria</taxon>
        <taxon>Pseudomonadati</taxon>
        <taxon>Pseudomonadota</taxon>
        <taxon>Alphaproteobacteria</taxon>
        <taxon>Hyphomicrobiales</taxon>
        <taxon>Blastochloridaceae</taxon>
        <taxon>Blastochloris</taxon>
    </lineage>
</organism>
<sequence length="113" mass="11786">MARSDAPNAARRSLPRWLRPPRTGPLLVLVILLSAVLIAATEARGIGLLASPLPMAIPYAVAALNLAVAVAGLWTRHKLGWSLYLIASLAGFILIGATTPITAVLTLITVASN</sequence>
<protein>
    <submittedName>
        <fullName evidence="2">Uncharacterized protein</fullName>
    </submittedName>
</protein>
<keyword evidence="1" id="KW-0812">Transmembrane</keyword>
<dbReference type="KEGG" id="bvr:BVIR_764"/>
<dbReference type="Proteomes" id="UP000065734">
    <property type="component" value="Chromosome I"/>
</dbReference>
<keyword evidence="1" id="KW-0472">Membrane</keyword>
<dbReference type="EMBL" id="LN907867">
    <property type="protein sequence ID" value="CUU41221.1"/>
    <property type="molecule type" value="Genomic_DNA"/>
</dbReference>
<accession>A0A0N7IU73</accession>
<keyword evidence="1" id="KW-1133">Transmembrane helix</keyword>
<name>A0A0N7IU73_BLAVI</name>